<dbReference type="EMBL" id="CP106793">
    <property type="protein sequence ID" value="UXY20410.1"/>
    <property type="molecule type" value="Genomic_DNA"/>
</dbReference>
<protein>
    <submittedName>
        <fullName evidence="2">Uncharacterized protein</fullName>
    </submittedName>
</protein>
<dbReference type="InterPro" id="IPR029056">
    <property type="entry name" value="Ribokinase-like"/>
</dbReference>
<keyword evidence="3" id="KW-1185">Reference proteome</keyword>
<dbReference type="SUPFAM" id="SSF53613">
    <property type="entry name" value="Ribokinase-like"/>
    <property type="match status" value="1"/>
</dbReference>
<reference evidence="2" key="1">
    <citation type="submission" date="2022-10" db="EMBL/GenBank/DDBJ databases">
        <authorList>
            <person name="Mo P."/>
        </authorList>
    </citation>
    <scope>NUCLEOTIDE SEQUENCE</scope>
    <source>
        <strain evidence="2">HUAS 13-4</strain>
    </source>
</reference>
<feature type="region of interest" description="Disordered" evidence="1">
    <location>
        <begin position="65"/>
        <end position="127"/>
    </location>
</feature>
<dbReference type="Proteomes" id="UP001061298">
    <property type="component" value="Chromosome"/>
</dbReference>
<dbReference type="Gene3D" id="3.40.1190.20">
    <property type="match status" value="1"/>
</dbReference>
<name>A0ABY6E166_9ACTN</name>
<organism evidence="2 3">
    <name type="scientific">Streptomyces cynarae</name>
    <dbReference type="NCBI Taxonomy" id="2981134"/>
    <lineage>
        <taxon>Bacteria</taxon>
        <taxon>Bacillati</taxon>
        <taxon>Actinomycetota</taxon>
        <taxon>Actinomycetes</taxon>
        <taxon>Kitasatosporales</taxon>
        <taxon>Streptomycetaceae</taxon>
        <taxon>Streptomyces</taxon>
    </lineage>
</organism>
<evidence type="ECO:0000313" key="3">
    <source>
        <dbReference type="Proteomes" id="UP001061298"/>
    </source>
</evidence>
<accession>A0ABY6E166</accession>
<sequence length="166" mass="17894">MIGEALIDVVRLEAPGDQRARPGRSPCNAAVGPARLGHRKALMTWLGHRAALMARPSDNTFGLMPRPTPPPTGAEPTVSAHAAEPTTSAAVSMDARGRARYGFSPDGHRRLAVDAGRNRPEPSRALRPARRRRACWAVVTRLEVTTAPRPESGNAHPLRHENPCIS</sequence>
<proteinExistence type="predicted"/>
<feature type="region of interest" description="Disordered" evidence="1">
    <location>
        <begin position="147"/>
        <end position="166"/>
    </location>
</feature>
<evidence type="ECO:0000256" key="1">
    <source>
        <dbReference type="SAM" id="MobiDB-lite"/>
    </source>
</evidence>
<feature type="compositionally biased region" description="Basic and acidic residues" evidence="1">
    <location>
        <begin position="106"/>
        <end position="124"/>
    </location>
</feature>
<gene>
    <name evidence="2" type="ORF">N8I84_18065</name>
</gene>
<evidence type="ECO:0000313" key="2">
    <source>
        <dbReference type="EMBL" id="UXY20410.1"/>
    </source>
</evidence>
<dbReference type="RefSeq" id="WP_263230501.1">
    <property type="nucleotide sequence ID" value="NZ_CP106793.1"/>
</dbReference>